<keyword evidence="2" id="KW-0812">Transmembrane</keyword>
<evidence type="ECO:0000313" key="3">
    <source>
        <dbReference type="EMBL" id="OOQ84729.1"/>
    </source>
</evidence>
<feature type="region of interest" description="Disordered" evidence="1">
    <location>
        <begin position="14"/>
        <end position="36"/>
    </location>
</feature>
<comment type="caution">
    <text evidence="3">The sequence shown here is derived from an EMBL/GenBank/DDBJ whole genome shotgun (WGS) entry which is preliminary data.</text>
</comment>
<protein>
    <submittedName>
        <fullName evidence="3">Uncharacterized protein</fullName>
    </submittedName>
</protein>
<keyword evidence="2" id="KW-0472">Membrane</keyword>
<dbReference type="Pfam" id="PF15496">
    <property type="entry name" value="DUF4646"/>
    <property type="match status" value="1"/>
</dbReference>
<evidence type="ECO:0000313" key="4">
    <source>
        <dbReference type="Proteomes" id="UP000190744"/>
    </source>
</evidence>
<proteinExistence type="predicted"/>
<organism evidence="3 4">
    <name type="scientific">Penicillium brasilianum</name>
    <dbReference type="NCBI Taxonomy" id="104259"/>
    <lineage>
        <taxon>Eukaryota</taxon>
        <taxon>Fungi</taxon>
        <taxon>Dikarya</taxon>
        <taxon>Ascomycota</taxon>
        <taxon>Pezizomycotina</taxon>
        <taxon>Eurotiomycetes</taxon>
        <taxon>Eurotiomycetidae</taxon>
        <taxon>Eurotiales</taxon>
        <taxon>Aspergillaceae</taxon>
        <taxon>Penicillium</taxon>
    </lineage>
</organism>
<gene>
    <name evidence="3" type="ORF">PEBR_29162</name>
</gene>
<dbReference type="EMBL" id="LJBN01000176">
    <property type="protein sequence ID" value="OOQ84729.1"/>
    <property type="molecule type" value="Genomic_DNA"/>
</dbReference>
<feature type="transmembrane region" description="Helical" evidence="2">
    <location>
        <begin position="122"/>
        <end position="145"/>
    </location>
</feature>
<accession>A0A1S9RGR1</accession>
<dbReference type="Proteomes" id="UP000190744">
    <property type="component" value="Unassembled WGS sequence"/>
</dbReference>
<keyword evidence="2" id="KW-1133">Transmembrane helix</keyword>
<dbReference type="InterPro" id="IPR028018">
    <property type="entry name" value="DUF4646"/>
</dbReference>
<reference evidence="4" key="1">
    <citation type="submission" date="2015-09" db="EMBL/GenBank/DDBJ databases">
        <authorList>
            <person name="Fill T.P."/>
            <person name="Baretta J.F."/>
            <person name="de Almeida L.G."/>
            <person name="Rocha M."/>
            <person name="de Souza D.H."/>
            <person name="Malavazi I."/>
            <person name="Cerdeira L.T."/>
            <person name="Hong H."/>
            <person name="Samborskyy M."/>
            <person name="de Vasconcelos A.T."/>
            <person name="Leadlay P."/>
            <person name="Rodrigues-Filho E."/>
        </authorList>
    </citation>
    <scope>NUCLEOTIDE SEQUENCE [LARGE SCALE GENOMIC DNA]</scope>
    <source>
        <strain evidence="4">LaBioMMi 136</strain>
    </source>
</reference>
<evidence type="ECO:0000256" key="1">
    <source>
        <dbReference type="SAM" id="MobiDB-lite"/>
    </source>
</evidence>
<dbReference type="AlphaFoldDB" id="A0A1S9RGR1"/>
<evidence type="ECO:0000256" key="2">
    <source>
        <dbReference type="SAM" id="Phobius"/>
    </source>
</evidence>
<sequence length="252" mass="27891">MLAASRPSFNTLYTMGTPKKHNPFDAPPPYNPSEVGSSDYPLDEKTYLFRPGSNEPGLAVASTLTRGLQVPSRTAATTSGFAYPAELIQYGISQDHWQQFTQVICDEAKLSRQQWTTVIGKGLGTLAIGGLMIGALSAIPALFVAKNARKRQERRNLIAAMAGVQGERLSRHISQWNETFFRPKGVVIRVDLPDEYIGDMNSMDLHRSDRKWARSEEEAREKAALKARIVIIPLDDSVSGRSSTTRDEGRPE</sequence>
<name>A0A1S9RGR1_PENBI</name>